<sequence length="217" mass="25432">MLEVKELDFGYTDKFLFENVNFCIDNGQLLHLKGDNGVGKTTLLKVISGIFHPENGYILYNGTNILDNLFLYQKNICFVGHKLGFSPLLTVKENIFFDIHLFNFTVDYKKILKQFNLQDFYDDLCYYLSIGQKRLVSLLKILITNAKFWLLDEPFVSLDKKMIIFIKKIILTHLSRGGMIILVSHQDIVLKKVNYLEYFLNKRYDKCKDIVFKTNKS</sequence>
<keyword evidence="3" id="KW-0201">Cytochrome c-type biogenesis</keyword>
<dbReference type="InterPro" id="IPR005895">
    <property type="entry name" value="ABC_transptr_haem_export_CcmA"/>
</dbReference>
<dbReference type="InterPro" id="IPR027417">
    <property type="entry name" value="P-loop_NTPase"/>
</dbReference>
<accession>A0ABZ2H1L3</accession>
<evidence type="ECO:0000256" key="5">
    <source>
        <dbReference type="ARBA" id="ARBA00022967"/>
    </source>
</evidence>
<dbReference type="Proteomes" id="UP001360424">
    <property type="component" value="Chromosome"/>
</dbReference>
<evidence type="ECO:0000256" key="2">
    <source>
        <dbReference type="ARBA" id="ARBA00022741"/>
    </source>
</evidence>
<dbReference type="GO" id="GO:0005524">
    <property type="term" value="F:ATP binding"/>
    <property type="evidence" value="ECO:0007669"/>
    <property type="project" value="UniProtKB-KW"/>
</dbReference>
<proteinExistence type="predicted"/>
<reference evidence="8" key="1">
    <citation type="submission" date="2023-09" db="EMBL/GenBank/DDBJ databases">
        <title>Genomes of two closely related lineages of the louse Polyplax serrata with different host specificities.</title>
        <authorList>
            <person name="Martinu J."/>
            <person name="Tarabai H."/>
            <person name="Stefka J."/>
            <person name="Hypsa V."/>
        </authorList>
    </citation>
    <scope>NUCLEOTIDE SEQUENCE [LARGE SCALE GENOMIC DNA]</scope>
    <source>
        <strain evidence="8">HR10_N</strain>
    </source>
</reference>
<keyword evidence="9" id="KW-1185">Reference proteome</keyword>
<dbReference type="PANTHER" id="PTHR43499">
    <property type="entry name" value="ABC TRANSPORTER I FAMILY MEMBER 1"/>
    <property type="match status" value="1"/>
</dbReference>
<dbReference type="RefSeq" id="WP_338521745.1">
    <property type="nucleotide sequence ID" value="NZ_CP135136.1"/>
</dbReference>
<name>A0ABZ2H1L3_9GAMM</name>
<dbReference type="InterPro" id="IPR003439">
    <property type="entry name" value="ABC_transporter-like_ATP-bd"/>
</dbReference>
<dbReference type="SMART" id="SM00382">
    <property type="entry name" value="AAA"/>
    <property type="match status" value="1"/>
</dbReference>
<keyword evidence="5" id="KW-1278">Translocase</keyword>
<dbReference type="Gene3D" id="3.40.50.300">
    <property type="entry name" value="P-loop containing nucleotide triphosphate hydrolases"/>
    <property type="match status" value="1"/>
</dbReference>
<evidence type="ECO:0000313" key="8">
    <source>
        <dbReference type="EMBL" id="WWR12114.1"/>
    </source>
</evidence>
<protein>
    <submittedName>
        <fullName evidence="8">Heme ABC exporter ATP-binding protein CcmA</fullName>
    </submittedName>
</protein>
<gene>
    <name evidence="8" type="primary">ccmA</name>
    <name evidence="8" type="ORF">RQL38_00530</name>
</gene>
<dbReference type="NCBIfam" id="TIGR01189">
    <property type="entry name" value="ccmA"/>
    <property type="match status" value="1"/>
</dbReference>
<dbReference type="EMBL" id="CP135136">
    <property type="protein sequence ID" value="WWR12114.1"/>
    <property type="molecule type" value="Genomic_DNA"/>
</dbReference>
<dbReference type="Pfam" id="PF00005">
    <property type="entry name" value="ABC_tran"/>
    <property type="match status" value="1"/>
</dbReference>
<evidence type="ECO:0000256" key="3">
    <source>
        <dbReference type="ARBA" id="ARBA00022748"/>
    </source>
</evidence>
<organism evidence="8 9">
    <name type="scientific">Candidatus Legionella polyplacis</name>
    <dbReference type="NCBI Taxonomy" id="2005262"/>
    <lineage>
        <taxon>Bacteria</taxon>
        <taxon>Pseudomonadati</taxon>
        <taxon>Pseudomonadota</taxon>
        <taxon>Gammaproteobacteria</taxon>
        <taxon>Legionellales</taxon>
        <taxon>Legionellaceae</taxon>
        <taxon>Legionella</taxon>
    </lineage>
</organism>
<dbReference type="PANTHER" id="PTHR43499:SF1">
    <property type="entry name" value="ABC TRANSPORTER I FAMILY MEMBER 1"/>
    <property type="match status" value="1"/>
</dbReference>
<evidence type="ECO:0000313" key="9">
    <source>
        <dbReference type="Proteomes" id="UP001360424"/>
    </source>
</evidence>
<keyword evidence="2" id="KW-0547">Nucleotide-binding</keyword>
<evidence type="ECO:0000256" key="1">
    <source>
        <dbReference type="ARBA" id="ARBA00022448"/>
    </source>
</evidence>
<evidence type="ECO:0000259" key="7">
    <source>
        <dbReference type="PROSITE" id="PS50893"/>
    </source>
</evidence>
<dbReference type="PROSITE" id="PS50893">
    <property type="entry name" value="ABC_TRANSPORTER_2"/>
    <property type="match status" value="1"/>
</dbReference>
<evidence type="ECO:0000256" key="6">
    <source>
        <dbReference type="ARBA" id="ARBA00023136"/>
    </source>
</evidence>
<dbReference type="InterPro" id="IPR003593">
    <property type="entry name" value="AAA+_ATPase"/>
</dbReference>
<evidence type="ECO:0000256" key="4">
    <source>
        <dbReference type="ARBA" id="ARBA00022840"/>
    </source>
</evidence>
<feature type="domain" description="ABC transporter" evidence="7">
    <location>
        <begin position="2"/>
        <end position="217"/>
    </location>
</feature>
<keyword evidence="1" id="KW-0813">Transport</keyword>
<keyword evidence="4 8" id="KW-0067">ATP-binding</keyword>
<dbReference type="SUPFAM" id="SSF52540">
    <property type="entry name" value="P-loop containing nucleoside triphosphate hydrolases"/>
    <property type="match status" value="1"/>
</dbReference>
<keyword evidence="6" id="KW-0472">Membrane</keyword>